<proteinExistence type="inferred from homology"/>
<keyword evidence="5" id="KW-1185">Reference proteome</keyword>
<dbReference type="RefSeq" id="WP_108917402.1">
    <property type="nucleotide sequence ID" value="NZ_BGJY01000016.1"/>
</dbReference>
<name>A0A2U1SQ51_METSR</name>
<dbReference type="AlphaFoldDB" id="A0A2U1SQ51"/>
<protein>
    <submittedName>
        <fullName evidence="4">Ti-type conjugative transfer relaxase TraA</fullName>
    </submittedName>
</protein>
<sequence length="972" mass="108479">MAIYHLHVKVIGRKCGSSAVASAAYRSASRLRDDRLGRSHDFSAKRGVVHSEVMLPENAPELWKDREQLWNDVEALEVRKDAQLAREVEFALPREMTERRGIELARDFVRSEFVDRGMIADLNVHWDMAEDGMLKPHAHVMLTMRSVDENGFGPKVREWNRTELLERWRERWAELANERLAELDVDARIDHRSLEAQGIVLEPQSQIGAPAHRIAGEGIEVADRAEMHREIARNNGVRIIADPSIALDAITHQQSTFTRRDIALFAHRHSDGIDQFNEVMGAMRNAPDLVELGKDGRGEDRFTTRDMIESEQRLHRAAEMMAERERHEVNDRNREAALARAEQRGLVLSGEQAEALAHVTDGRDLGVVVGYAGTGKSAMLGVAREAWEAAGYEVRGVALSGIAAENLESGSGISSRTIASLEHGWGQGRDVLTACDVLVIDEAGMVGTRQLERVLSHAAEAGAKVVLVGDPQQLQSIEAGAAFRSVRQRHGGVEIGEVRRQREDWQRDATRDLATGRTADALNAYDKHGMVHAAATRQQARDDLIDRWDRDRQASPGRSRIILTHTNAEVRALNEAARGRMRDAGNLGDEVRLVVERGERSFASGDRVMFLQNERGLGVRNGTLGAIEEVSMQSMSVRTDDGRSVRFDLKDYDRIDHGYAATIHKAQGMTVDRTHVLATPGLDAHGAYVVLSRHRDGMELHYGHDDFASQDRLLGALSRDRAKDMASDYERLEPARDYAERRGITFRARVAEIVRKVVPEKVRGMFDGLRLPAAGGQGPERKVAEDPEAALRRARTKALIRHARAVDAIFEMHERGGKANPEQVKELQEARKVFEEVRPYGSHDAEAAYKKNPELASEAATGRTARAIRALQLETELRTDPQRRADRFVERWRELGQTSQRQYQAADMSGYKATRSAMGDMAQSLERDPQLESILAGRKRDLGIGVESGRRLGLELAFSHGIDLGRGRNIGL</sequence>
<dbReference type="NCBIfam" id="TIGR02768">
    <property type="entry name" value="TraA_Ti"/>
    <property type="match status" value="1"/>
</dbReference>
<evidence type="ECO:0000256" key="2">
    <source>
        <dbReference type="ARBA" id="ARBA00022971"/>
    </source>
</evidence>
<evidence type="ECO:0000256" key="1">
    <source>
        <dbReference type="ARBA" id="ARBA00010873"/>
    </source>
</evidence>
<evidence type="ECO:0000259" key="3">
    <source>
        <dbReference type="Pfam" id="PF03389"/>
    </source>
</evidence>
<dbReference type="OrthoDB" id="1826980at2"/>
<evidence type="ECO:0000313" key="4">
    <source>
        <dbReference type="EMBL" id="PWB93741.1"/>
    </source>
</evidence>
<keyword evidence="2" id="KW-0184">Conjugation</keyword>
<dbReference type="EMBL" id="PUIV01000016">
    <property type="protein sequence ID" value="PWB93741.1"/>
    <property type="molecule type" value="Genomic_DNA"/>
</dbReference>
<dbReference type="Gene3D" id="2.30.30.940">
    <property type="match status" value="1"/>
</dbReference>
<dbReference type="InterPro" id="IPR027417">
    <property type="entry name" value="P-loop_NTPase"/>
</dbReference>
<dbReference type="NCBIfam" id="NF041496">
    <property type="entry name" value="MobQ"/>
    <property type="match status" value="1"/>
</dbReference>
<feature type="domain" description="MobA/MobL protein" evidence="3">
    <location>
        <begin position="18"/>
        <end position="214"/>
    </location>
</feature>
<dbReference type="Pfam" id="PF03389">
    <property type="entry name" value="MobA_MobL"/>
    <property type="match status" value="1"/>
</dbReference>
<comment type="similarity">
    <text evidence="1">Belongs to the MobA/MobL family.</text>
</comment>
<dbReference type="Proteomes" id="UP000245137">
    <property type="component" value="Unassembled WGS sequence"/>
</dbReference>
<dbReference type="CDD" id="cd17933">
    <property type="entry name" value="DEXSc_RecD-like"/>
    <property type="match status" value="1"/>
</dbReference>
<dbReference type="Gene3D" id="3.30.930.30">
    <property type="match status" value="1"/>
</dbReference>
<dbReference type="Pfam" id="PF13604">
    <property type="entry name" value="AAA_30"/>
    <property type="match status" value="1"/>
</dbReference>
<accession>A0A2U1SQ51</accession>
<comment type="caution">
    <text evidence="4">The sequence shown here is derived from an EMBL/GenBank/DDBJ whole genome shotgun (WGS) entry which is preliminary data.</text>
</comment>
<reference evidence="4 5" key="1">
    <citation type="journal article" date="2018" name="Appl. Microbiol. Biotechnol.">
        <title>Co-cultivation of the strictly anaerobic methanogen Methanosarcina barkeri with aerobic methanotrophs in an oxygen-limited membrane bioreactor.</title>
        <authorList>
            <person name="In 't Zandt M.H."/>
            <person name="van den Bosch T.J.M."/>
            <person name="Rijkers R."/>
            <person name="van Kessel M.A.H.J."/>
            <person name="Jetten M.S.M."/>
            <person name="Welte C.U."/>
        </authorList>
    </citation>
    <scope>NUCLEOTIDE SEQUENCE [LARGE SCALE GENOMIC DNA]</scope>
    <source>
        <strain evidence="4 5">DSM 17706</strain>
    </source>
</reference>
<dbReference type="NCBIfam" id="NF010464">
    <property type="entry name" value="PRK13889.1"/>
    <property type="match status" value="1"/>
</dbReference>
<evidence type="ECO:0000313" key="5">
    <source>
        <dbReference type="Proteomes" id="UP000245137"/>
    </source>
</evidence>
<dbReference type="InterPro" id="IPR014136">
    <property type="entry name" value="TraA_Ti"/>
</dbReference>
<organism evidence="4 5">
    <name type="scientific">Methylosinus sporium</name>
    <dbReference type="NCBI Taxonomy" id="428"/>
    <lineage>
        <taxon>Bacteria</taxon>
        <taxon>Pseudomonadati</taxon>
        <taxon>Pseudomonadota</taxon>
        <taxon>Alphaproteobacteria</taxon>
        <taxon>Hyphomicrobiales</taxon>
        <taxon>Methylocystaceae</taxon>
        <taxon>Methylosinus</taxon>
    </lineage>
</organism>
<dbReference type="CDD" id="cd18809">
    <property type="entry name" value="SF1_C_RecD"/>
    <property type="match status" value="1"/>
</dbReference>
<dbReference type="SUPFAM" id="SSF52540">
    <property type="entry name" value="P-loop containing nucleoside triphosphate hydrolases"/>
    <property type="match status" value="2"/>
</dbReference>
<gene>
    <name evidence="4" type="primary">traA</name>
    <name evidence="4" type="ORF">C5689_11415</name>
</gene>
<dbReference type="InterPro" id="IPR005053">
    <property type="entry name" value="MobA_MobL"/>
</dbReference>
<dbReference type="Gene3D" id="3.40.50.300">
    <property type="entry name" value="P-loop containing nucleotide triphosphate hydrolases"/>
    <property type="match status" value="2"/>
</dbReference>